<reference evidence="6" key="1">
    <citation type="submission" date="2016-10" db="EMBL/GenBank/DDBJ databases">
        <authorList>
            <person name="Varghese N."/>
            <person name="Submissions S."/>
        </authorList>
    </citation>
    <scope>NUCLEOTIDE SEQUENCE [LARGE SCALE GENOMIC DNA]</scope>
    <source>
        <strain evidence="6">Mob M</strain>
    </source>
</reference>
<dbReference type="AlphaFoldDB" id="A0A1I4RSE5"/>
<evidence type="ECO:0000256" key="1">
    <source>
        <dbReference type="ARBA" id="ARBA00010490"/>
    </source>
</evidence>
<dbReference type="Pfam" id="PF01984">
    <property type="entry name" value="dsDNA_bind"/>
    <property type="match status" value="1"/>
</dbReference>
<dbReference type="PANTHER" id="PTHR10840:SF0">
    <property type="entry name" value="PROGRAMMED CELL DEATH PROTEIN 5"/>
    <property type="match status" value="1"/>
</dbReference>
<comment type="similarity">
    <text evidence="1 3">Belongs to the PDCD5 family.</text>
</comment>
<dbReference type="InterPro" id="IPR022889">
    <property type="entry name" value="DNA_bind_arc"/>
</dbReference>
<protein>
    <recommendedName>
        <fullName evidence="3">DNA-binding protein SAMN04488696_1555</fullName>
    </recommendedName>
</protein>
<dbReference type="HAMAP" id="MF_00026">
    <property type="entry name" value="dsDNA_bind"/>
    <property type="match status" value="1"/>
</dbReference>
<name>A0A1I4RSE5_9EURY</name>
<accession>A0A1I4RSE5</accession>
<dbReference type="SUPFAM" id="SSF46950">
    <property type="entry name" value="Double-stranded DNA-binding domain"/>
    <property type="match status" value="1"/>
</dbReference>
<evidence type="ECO:0000256" key="3">
    <source>
        <dbReference type="HAMAP-Rule" id="MF_00026"/>
    </source>
</evidence>
<dbReference type="EMBL" id="FOUJ01000003">
    <property type="protein sequence ID" value="SFM55116.1"/>
    <property type="molecule type" value="Genomic_DNA"/>
</dbReference>
<gene>
    <name evidence="5" type="ORF">SAMN04488696_1555</name>
</gene>
<dbReference type="GO" id="GO:0005829">
    <property type="term" value="C:cytosol"/>
    <property type="evidence" value="ECO:0007669"/>
    <property type="project" value="TreeGrafter"/>
</dbReference>
<dbReference type="PIRSF" id="PIRSF015730">
    <property type="entry name" value="TFAR19"/>
    <property type="match status" value="1"/>
</dbReference>
<sequence length="119" mass="13996">MTDDLEEIRRRRLAQMQQQQATQQQMGGADMQAAMQQEQAQAEMEAKKQALMRQILTPEARERLTNLRMSRKELVEQLESQLIMLAQSGRLQSMIDDEKLKQLLVQMQPKKREPTIKRM</sequence>
<evidence type="ECO:0000313" key="5">
    <source>
        <dbReference type="EMBL" id="SFM55116.1"/>
    </source>
</evidence>
<dbReference type="STRING" id="487685.SAMN04488696_1555"/>
<proteinExistence type="inferred from homology"/>
<dbReference type="NCBIfam" id="NF003268">
    <property type="entry name" value="PRK04239.1"/>
    <property type="match status" value="1"/>
</dbReference>
<evidence type="ECO:0000256" key="2">
    <source>
        <dbReference type="ARBA" id="ARBA00023125"/>
    </source>
</evidence>
<feature type="compositionally biased region" description="Low complexity" evidence="4">
    <location>
        <begin position="14"/>
        <end position="43"/>
    </location>
</feature>
<dbReference type="RefSeq" id="WP_091935727.1">
    <property type="nucleotide sequence ID" value="NZ_FOUJ01000003.1"/>
</dbReference>
<dbReference type="PANTHER" id="PTHR10840">
    <property type="entry name" value="PROGRAMMED CELL DEATH PROTEIN 5"/>
    <property type="match status" value="1"/>
</dbReference>
<dbReference type="InterPro" id="IPR002836">
    <property type="entry name" value="PDCD5-like"/>
</dbReference>
<dbReference type="OrthoDB" id="7912at2157"/>
<evidence type="ECO:0000256" key="4">
    <source>
        <dbReference type="SAM" id="MobiDB-lite"/>
    </source>
</evidence>
<keyword evidence="2 3" id="KW-0238">DNA-binding</keyword>
<evidence type="ECO:0000313" key="6">
    <source>
        <dbReference type="Proteomes" id="UP000198535"/>
    </source>
</evidence>
<feature type="region of interest" description="Disordered" evidence="4">
    <location>
        <begin position="13"/>
        <end position="45"/>
    </location>
</feature>
<organism evidence="5 6">
    <name type="scientific">Methanolobus profundi</name>
    <dbReference type="NCBI Taxonomy" id="487685"/>
    <lineage>
        <taxon>Archaea</taxon>
        <taxon>Methanobacteriati</taxon>
        <taxon>Methanobacteriota</taxon>
        <taxon>Stenosarchaea group</taxon>
        <taxon>Methanomicrobia</taxon>
        <taxon>Methanosarcinales</taxon>
        <taxon>Methanosarcinaceae</taxon>
        <taxon>Methanolobus</taxon>
    </lineage>
</organism>
<dbReference type="GO" id="GO:0003677">
    <property type="term" value="F:DNA binding"/>
    <property type="evidence" value="ECO:0007669"/>
    <property type="project" value="UniProtKB-UniRule"/>
</dbReference>
<dbReference type="InterPro" id="IPR036883">
    <property type="entry name" value="PDCD5-like_sf"/>
</dbReference>
<dbReference type="Gene3D" id="1.10.8.140">
    <property type="entry name" value="PDCD5-like"/>
    <property type="match status" value="1"/>
</dbReference>
<keyword evidence="6" id="KW-1185">Reference proteome</keyword>
<dbReference type="Proteomes" id="UP000198535">
    <property type="component" value="Unassembled WGS sequence"/>
</dbReference>